<feature type="domain" description="K1 capsule-specific polysaccharide lyase C-terminal" evidence="1">
    <location>
        <begin position="151"/>
        <end position="208"/>
    </location>
</feature>
<dbReference type="Pfam" id="PF24146">
    <property type="entry name" value="K1-lyase_C"/>
    <property type="match status" value="1"/>
</dbReference>
<dbReference type="EMBL" id="LR797335">
    <property type="protein sequence ID" value="CAB4204227.1"/>
    <property type="molecule type" value="Genomic_DNA"/>
</dbReference>
<accession>A0A6J5QJ58</accession>
<protein>
    <recommendedName>
        <fullName evidence="1">K1 capsule-specific polysaccharide lyase C-terminal domain-containing protein</fullName>
    </recommendedName>
</protein>
<gene>
    <name evidence="2" type="ORF">UFOVP1112_23</name>
    <name evidence="3" type="ORF">UFOVP1385_44</name>
    <name evidence="4" type="ORF">UFOVP1478_46</name>
</gene>
<organism evidence="2">
    <name type="scientific">uncultured Caudovirales phage</name>
    <dbReference type="NCBI Taxonomy" id="2100421"/>
    <lineage>
        <taxon>Viruses</taxon>
        <taxon>Duplodnaviria</taxon>
        <taxon>Heunggongvirae</taxon>
        <taxon>Uroviricota</taxon>
        <taxon>Caudoviricetes</taxon>
        <taxon>Peduoviridae</taxon>
        <taxon>Maltschvirus</taxon>
        <taxon>Maltschvirus maltsch</taxon>
    </lineage>
</organism>
<evidence type="ECO:0000313" key="3">
    <source>
        <dbReference type="EMBL" id="CAB4204227.1"/>
    </source>
</evidence>
<proteinExistence type="predicted"/>
<dbReference type="EMBL" id="LR797063">
    <property type="protein sequence ID" value="CAB4184679.1"/>
    <property type="molecule type" value="Genomic_DNA"/>
</dbReference>
<name>A0A6J5QJ58_9CAUD</name>
<reference evidence="2" key="1">
    <citation type="submission" date="2020-05" db="EMBL/GenBank/DDBJ databases">
        <authorList>
            <person name="Chiriac C."/>
            <person name="Salcher M."/>
            <person name="Ghai R."/>
            <person name="Kavagutti S V."/>
        </authorList>
    </citation>
    <scope>NUCLEOTIDE SEQUENCE</scope>
</reference>
<dbReference type="InterPro" id="IPR056204">
    <property type="entry name" value="K1-lyase_C"/>
</dbReference>
<evidence type="ECO:0000313" key="2">
    <source>
        <dbReference type="EMBL" id="CAB4184679.1"/>
    </source>
</evidence>
<evidence type="ECO:0000313" key="4">
    <source>
        <dbReference type="EMBL" id="CAB4215650.1"/>
    </source>
</evidence>
<dbReference type="EMBL" id="LR797425">
    <property type="protein sequence ID" value="CAB4215650.1"/>
    <property type="molecule type" value="Genomic_DNA"/>
</dbReference>
<evidence type="ECO:0000259" key="1">
    <source>
        <dbReference type="Pfam" id="PF24146"/>
    </source>
</evidence>
<sequence length="227" mass="22878">MSVKVSRANSLYGYPSPQSNQFLDPIVTNRAPLTSDRGIAGQVWVDQTNNLAYMFNKNSAGLAQWIQIVAGGGAGVFTSLIVTGALTQTAGTVNISADAAVAAVNIATGAAAKTLTLGSATAGSVTNVNSDLVIATAGKGLTINGGAATDTIGQATLVAGTVTIANTNIAATDRIFISRRTTGGAAVGNLTYVINVGVSFVVSSFNDASAAVITDVGSFDYLIIRQS</sequence>